<protein>
    <submittedName>
        <fullName evidence="1">Uncharacterized protein</fullName>
    </submittedName>
</protein>
<gene>
    <name evidence="1" type="ORF">G3I71_39760</name>
</gene>
<reference evidence="1" key="1">
    <citation type="submission" date="2020-01" db="EMBL/GenBank/DDBJ databases">
        <title>Insect and environment-associated Actinomycetes.</title>
        <authorList>
            <person name="Currrie C."/>
            <person name="Chevrette M."/>
            <person name="Carlson C."/>
            <person name="Stubbendieck R."/>
            <person name="Wendt-Pienkowski E."/>
        </authorList>
    </citation>
    <scope>NUCLEOTIDE SEQUENCE</scope>
    <source>
        <strain evidence="1">SID12501</strain>
    </source>
</reference>
<dbReference type="RefSeq" id="WP_164322789.1">
    <property type="nucleotide sequence ID" value="NZ_JAAGLU010000048.1"/>
</dbReference>
<sequence>MRSDGCDALGLGLQGIARALVCIPPHGQVRAYDPAVGEYRAYGPAERRAGLAQIAAHLPGVDCGSALWPGTGLVPALVGEVSP</sequence>
<evidence type="ECO:0000313" key="1">
    <source>
        <dbReference type="EMBL" id="NEC91789.1"/>
    </source>
</evidence>
<comment type="caution">
    <text evidence="1">The sequence shown here is derived from an EMBL/GenBank/DDBJ whole genome shotgun (WGS) entry which is preliminary data.</text>
</comment>
<dbReference type="AlphaFoldDB" id="A0A6B3C551"/>
<name>A0A6B3C551_9ACTN</name>
<proteinExistence type="predicted"/>
<accession>A0A6B3C551</accession>
<organism evidence="1">
    <name type="scientific">Streptomyces sp. SID12501</name>
    <dbReference type="NCBI Taxonomy" id="2706042"/>
    <lineage>
        <taxon>Bacteria</taxon>
        <taxon>Bacillati</taxon>
        <taxon>Actinomycetota</taxon>
        <taxon>Actinomycetes</taxon>
        <taxon>Kitasatosporales</taxon>
        <taxon>Streptomycetaceae</taxon>
        <taxon>Streptomyces</taxon>
    </lineage>
</organism>
<dbReference type="EMBL" id="JAAGLU010000048">
    <property type="protein sequence ID" value="NEC91789.1"/>
    <property type="molecule type" value="Genomic_DNA"/>
</dbReference>